<comment type="caution">
    <text evidence="1">The sequence shown here is derived from an EMBL/GenBank/DDBJ whole genome shotgun (WGS) entry which is preliminary data.</text>
</comment>
<reference evidence="1 2" key="1">
    <citation type="submission" date="2020-08" db="EMBL/GenBank/DDBJ databases">
        <title>Genomic Encyclopedia of Type Strains, Phase IV (KMG-IV): sequencing the most valuable type-strain genomes for metagenomic binning, comparative biology and taxonomic classification.</title>
        <authorList>
            <person name="Goeker M."/>
        </authorList>
    </citation>
    <scope>NUCLEOTIDE SEQUENCE [LARGE SCALE GENOMIC DNA]</scope>
    <source>
        <strain evidence="1 2">DSM 23240</strain>
    </source>
</reference>
<name>A0A840S1K9_9BURK</name>
<dbReference type="Proteomes" id="UP000571084">
    <property type="component" value="Unassembled WGS sequence"/>
</dbReference>
<dbReference type="EMBL" id="JACHHQ010000016">
    <property type="protein sequence ID" value="MBB5202500.1"/>
    <property type="molecule type" value="Genomic_DNA"/>
</dbReference>
<dbReference type="RefSeq" id="WP_168056886.1">
    <property type="nucleotide sequence ID" value="NZ_JAAOZT010000012.1"/>
</dbReference>
<sequence length="65" mass="7280">MTKSTASKMRVKIDADQMLFSPTPLGSIKMISLIDGRWSMVNGQWSMVNGQWSMVNGQWSMVNGQ</sequence>
<evidence type="ECO:0000313" key="2">
    <source>
        <dbReference type="Proteomes" id="UP000571084"/>
    </source>
</evidence>
<keyword evidence="2" id="KW-1185">Reference proteome</keyword>
<accession>A0A840S1K9</accession>
<proteinExistence type="predicted"/>
<gene>
    <name evidence="1" type="ORF">HNR39_004367</name>
</gene>
<dbReference type="SUPFAM" id="SSF69360">
    <property type="entry name" value="Cell wall binding repeat"/>
    <property type="match status" value="1"/>
</dbReference>
<protein>
    <submittedName>
        <fullName evidence="1">Uncharacterized protein</fullName>
    </submittedName>
</protein>
<dbReference type="AlphaFoldDB" id="A0A840S1K9"/>
<evidence type="ECO:0000313" key="1">
    <source>
        <dbReference type="EMBL" id="MBB5202500.1"/>
    </source>
</evidence>
<organism evidence="1 2">
    <name type="scientific">Glaciimonas immobilis</name>
    <dbReference type="NCBI Taxonomy" id="728004"/>
    <lineage>
        <taxon>Bacteria</taxon>
        <taxon>Pseudomonadati</taxon>
        <taxon>Pseudomonadota</taxon>
        <taxon>Betaproteobacteria</taxon>
        <taxon>Burkholderiales</taxon>
        <taxon>Oxalobacteraceae</taxon>
        <taxon>Glaciimonas</taxon>
    </lineage>
</organism>